<name>K8PUW5_9BRAD</name>
<dbReference type="PATRIC" id="fig|883078.3.peg.1300"/>
<protein>
    <recommendedName>
        <fullName evidence="1">Thioredoxin-like fold domain-containing protein</fullName>
    </recommendedName>
</protein>
<dbReference type="InterPro" id="IPR036249">
    <property type="entry name" value="Thioredoxin-like_sf"/>
</dbReference>
<evidence type="ECO:0000313" key="2">
    <source>
        <dbReference type="EMBL" id="EKS42173.1"/>
    </source>
</evidence>
<reference evidence="2 3" key="1">
    <citation type="submission" date="2012-04" db="EMBL/GenBank/DDBJ databases">
        <title>The Genome Sequence of Afipia broomeae ATCC 49717.</title>
        <authorList>
            <consortium name="The Broad Institute Genome Sequencing Platform"/>
            <person name="Earl A."/>
            <person name="Ward D."/>
            <person name="Feldgarden M."/>
            <person name="Gevers D."/>
            <person name="Huys G."/>
            <person name="Walker B."/>
            <person name="Young S.K."/>
            <person name="Zeng Q."/>
            <person name="Gargeya S."/>
            <person name="Fitzgerald M."/>
            <person name="Haas B."/>
            <person name="Abouelleil A."/>
            <person name="Alvarado L."/>
            <person name="Arachchi H.M."/>
            <person name="Berlin A."/>
            <person name="Chapman S.B."/>
            <person name="Goldberg J."/>
            <person name="Griggs A."/>
            <person name="Gujja S."/>
            <person name="Hansen M."/>
            <person name="Howarth C."/>
            <person name="Imamovic A."/>
            <person name="Larimer J."/>
            <person name="McCowen C."/>
            <person name="Montmayeur A."/>
            <person name="Murphy C."/>
            <person name="Neiman D."/>
            <person name="Pearson M."/>
            <person name="Priest M."/>
            <person name="Roberts A."/>
            <person name="Saif S."/>
            <person name="Shea T."/>
            <person name="Sisk P."/>
            <person name="Sykes S."/>
            <person name="Wortman J."/>
            <person name="Nusbaum C."/>
            <person name="Birren B."/>
        </authorList>
    </citation>
    <scope>NUCLEOTIDE SEQUENCE [LARGE SCALE GENOMIC DNA]</scope>
    <source>
        <strain evidence="2 3">ATCC 49717</strain>
    </source>
</reference>
<sequence length="134" mass="14660">MYHMSNRKIEKILLGAVLILVVNLSAAASQAAELLMFSQGGCPSCQRWDREVGTIYDKTAEAKILPLRRIDIASQTASNVTLSSRVLYTPTFVVVNGGREIGRITGYINDAAFWGLLGTLAAKLTRSQTETDRI</sequence>
<accession>K8PUW5</accession>
<dbReference type="Gene3D" id="3.40.30.10">
    <property type="entry name" value="Glutaredoxin"/>
    <property type="match status" value="1"/>
</dbReference>
<dbReference type="RefSeq" id="WP_006019987.1">
    <property type="nucleotide sequence ID" value="NZ_KB375282.1"/>
</dbReference>
<dbReference type="SUPFAM" id="SSF52833">
    <property type="entry name" value="Thioredoxin-like"/>
    <property type="match status" value="1"/>
</dbReference>
<dbReference type="eggNOG" id="COG2143">
    <property type="taxonomic scope" value="Bacteria"/>
</dbReference>
<proteinExistence type="predicted"/>
<organism evidence="2 3">
    <name type="scientific">Afipia broomeae ATCC 49717</name>
    <dbReference type="NCBI Taxonomy" id="883078"/>
    <lineage>
        <taxon>Bacteria</taxon>
        <taxon>Pseudomonadati</taxon>
        <taxon>Pseudomonadota</taxon>
        <taxon>Alphaproteobacteria</taxon>
        <taxon>Hyphomicrobiales</taxon>
        <taxon>Nitrobacteraceae</taxon>
        <taxon>Afipia</taxon>
    </lineage>
</organism>
<dbReference type="InterPro" id="IPR012336">
    <property type="entry name" value="Thioredoxin-like_fold"/>
</dbReference>
<dbReference type="Pfam" id="PF13098">
    <property type="entry name" value="Thioredoxin_2"/>
    <property type="match status" value="1"/>
</dbReference>
<dbReference type="AlphaFoldDB" id="K8PUW5"/>
<gene>
    <name evidence="2" type="ORF">HMPREF9695_01265</name>
</gene>
<dbReference type="EMBL" id="AGWX01000001">
    <property type="protein sequence ID" value="EKS42173.1"/>
    <property type="molecule type" value="Genomic_DNA"/>
</dbReference>
<keyword evidence="3" id="KW-1185">Reference proteome</keyword>
<comment type="caution">
    <text evidence="2">The sequence shown here is derived from an EMBL/GenBank/DDBJ whole genome shotgun (WGS) entry which is preliminary data.</text>
</comment>
<dbReference type="HOGENOM" id="CLU_137861_1_0_5"/>
<feature type="domain" description="Thioredoxin-like fold" evidence="1">
    <location>
        <begin position="29"/>
        <end position="117"/>
    </location>
</feature>
<dbReference type="Proteomes" id="UP000001096">
    <property type="component" value="Unassembled WGS sequence"/>
</dbReference>
<evidence type="ECO:0000313" key="3">
    <source>
        <dbReference type="Proteomes" id="UP000001096"/>
    </source>
</evidence>
<evidence type="ECO:0000259" key="1">
    <source>
        <dbReference type="Pfam" id="PF13098"/>
    </source>
</evidence>